<evidence type="ECO:0000313" key="1">
    <source>
        <dbReference type="EMBL" id="MBF6639751.1"/>
    </source>
</evidence>
<accession>A0AA41BZ32</accession>
<protein>
    <submittedName>
        <fullName evidence="1">Uncharacterized protein</fullName>
    </submittedName>
</protein>
<dbReference type="Proteomes" id="UP000705283">
    <property type="component" value="Unassembled WGS sequence"/>
</dbReference>
<evidence type="ECO:0000313" key="2">
    <source>
        <dbReference type="Proteomes" id="UP000705283"/>
    </source>
</evidence>
<reference evidence="1" key="1">
    <citation type="submission" date="2020-11" db="EMBL/GenBank/DDBJ databases">
        <authorList>
            <person name="Lee S.D."/>
        </authorList>
    </citation>
    <scope>NUCLEOTIDE SEQUENCE</scope>
    <source>
        <strain evidence="1">SAP-2</strain>
    </source>
</reference>
<reference evidence="1" key="2">
    <citation type="submission" date="2022-09" db="EMBL/GenBank/DDBJ databases">
        <title>Rouxiella aceris sp. nov., isolated from tree sap and emended description of the genus Rhouxiella.</title>
        <authorList>
            <person name="Kim I.S."/>
        </authorList>
    </citation>
    <scope>NUCLEOTIDE SEQUENCE</scope>
    <source>
        <strain evidence="1">SAP-2</strain>
    </source>
</reference>
<dbReference type="EMBL" id="JADMKS010000014">
    <property type="protein sequence ID" value="MBF6639751.1"/>
    <property type="molecule type" value="Genomic_DNA"/>
</dbReference>
<proteinExistence type="predicted"/>
<dbReference type="AlphaFoldDB" id="A0AA41BZ32"/>
<comment type="caution">
    <text evidence="1">The sequence shown here is derived from an EMBL/GenBank/DDBJ whole genome shotgun (WGS) entry which is preliminary data.</text>
</comment>
<organism evidence="1 2">
    <name type="scientific">Rouxiella silvae</name>
    <dbReference type="NCBI Taxonomy" id="1646373"/>
    <lineage>
        <taxon>Bacteria</taxon>
        <taxon>Pseudomonadati</taxon>
        <taxon>Pseudomonadota</taxon>
        <taxon>Gammaproteobacteria</taxon>
        <taxon>Enterobacterales</taxon>
        <taxon>Yersiniaceae</taxon>
        <taxon>Rouxiella</taxon>
    </lineage>
</organism>
<gene>
    <name evidence="1" type="ORF">ITX54_24100</name>
</gene>
<name>A0AA41BZ32_9GAMM</name>
<sequence length="54" mass="6098">MNQNDCSGKTLKLWPVFVDHYTNKSGEPVGTSSELLYFVPLAGKKRDLSQNKVR</sequence>
<dbReference type="RefSeq" id="WP_194978899.1">
    <property type="nucleotide sequence ID" value="NZ_JADMKS010000014.1"/>
</dbReference>